<comment type="caution">
    <text evidence="2">The sequence shown here is derived from an EMBL/GenBank/DDBJ whole genome shotgun (WGS) entry which is preliminary data.</text>
</comment>
<dbReference type="EMBL" id="AAHEBA010000037">
    <property type="protein sequence ID" value="EBV0637730.1"/>
    <property type="molecule type" value="Genomic_DNA"/>
</dbReference>
<organism evidence="2">
    <name type="scientific">Salmonella enterica subsp. enterica serovar Ouagadougou</name>
    <dbReference type="NCBI Taxonomy" id="2564899"/>
    <lineage>
        <taxon>Bacteria</taxon>
        <taxon>Pseudomonadati</taxon>
        <taxon>Pseudomonadota</taxon>
        <taxon>Gammaproteobacteria</taxon>
        <taxon>Enterobacterales</taxon>
        <taxon>Enterobacteriaceae</taxon>
        <taxon>Salmonella</taxon>
    </lineage>
</organism>
<accession>A0A5I0D5K4</accession>
<protein>
    <recommendedName>
        <fullName evidence="3">Inner membrane protein</fullName>
    </recommendedName>
</protein>
<feature type="transmembrane region" description="Helical" evidence="1">
    <location>
        <begin position="45"/>
        <end position="68"/>
    </location>
</feature>
<feature type="transmembrane region" description="Helical" evidence="1">
    <location>
        <begin position="6"/>
        <end position="25"/>
    </location>
</feature>
<evidence type="ECO:0008006" key="3">
    <source>
        <dbReference type="Google" id="ProtNLM"/>
    </source>
</evidence>
<proteinExistence type="predicted"/>
<sequence>MKYIIFTIRIIWLMLSALILVFSIYRLSLLDSVRDVSELISIMSYGMMMISFPIGIVSFLVLMFIGSISSIIDLSINNKYIITVRIWFFFLSGGYIQWFVLINKLRKKE</sequence>
<name>A0A5I0D5K4_SALET</name>
<keyword evidence="1" id="KW-1133">Transmembrane helix</keyword>
<gene>
    <name evidence="2" type="ORF">DNM41_22925</name>
</gene>
<reference evidence="2" key="1">
    <citation type="submission" date="2018-06" db="EMBL/GenBank/DDBJ databases">
        <authorList>
            <person name="Ashton P.M."/>
            <person name="Dallman T."/>
            <person name="Nair S."/>
            <person name="De Pinna E."/>
            <person name="Peters T."/>
            <person name="Grant K."/>
        </authorList>
    </citation>
    <scope>NUCLEOTIDE SEQUENCE</scope>
    <source>
        <strain evidence="2">458084</strain>
    </source>
</reference>
<keyword evidence="1" id="KW-0812">Transmembrane</keyword>
<keyword evidence="1" id="KW-0472">Membrane</keyword>
<evidence type="ECO:0000256" key="1">
    <source>
        <dbReference type="SAM" id="Phobius"/>
    </source>
</evidence>
<evidence type="ECO:0000313" key="2">
    <source>
        <dbReference type="EMBL" id="EBV0637730.1"/>
    </source>
</evidence>
<dbReference type="AlphaFoldDB" id="A0A5I0D5K4"/>
<feature type="transmembrane region" description="Helical" evidence="1">
    <location>
        <begin position="80"/>
        <end position="102"/>
    </location>
</feature>